<reference evidence="8 9" key="1">
    <citation type="journal article" date="2016" name="Sci. Rep.">
        <title>Metabolic traits of an uncultured archaeal lineage -MSBL1- from brine pools of the Red Sea.</title>
        <authorList>
            <person name="Mwirichia R."/>
            <person name="Alam I."/>
            <person name="Rashid M."/>
            <person name="Vinu M."/>
            <person name="Ba-Alawi W."/>
            <person name="Anthony Kamau A."/>
            <person name="Kamanda Ngugi D."/>
            <person name="Goker M."/>
            <person name="Klenk H.P."/>
            <person name="Bajic V."/>
            <person name="Stingl U."/>
        </authorList>
    </citation>
    <scope>NUCLEOTIDE SEQUENCE [LARGE SCALE GENOMIC DNA]</scope>
    <source>
        <strain evidence="8">SCGC-AAA382M17</strain>
    </source>
</reference>
<evidence type="ECO:0000256" key="3">
    <source>
        <dbReference type="ARBA" id="ARBA00023274"/>
    </source>
</evidence>
<keyword evidence="2 4" id="KW-0689">Ribosomal protein</keyword>
<evidence type="ECO:0000313" key="9">
    <source>
        <dbReference type="Proteomes" id="UP000070633"/>
    </source>
</evidence>
<dbReference type="SMART" id="SM01416">
    <property type="entry name" value="Ribosomal_L19e"/>
    <property type="match status" value="1"/>
</dbReference>
<accession>A0ABR5TJF6</accession>
<dbReference type="HAMAP" id="MF_01475">
    <property type="entry name" value="Ribosomal_eL19"/>
    <property type="match status" value="1"/>
</dbReference>
<evidence type="ECO:0000256" key="6">
    <source>
        <dbReference type="SAM" id="MobiDB-lite"/>
    </source>
</evidence>
<comment type="similarity">
    <text evidence="1 4 5">Belongs to the eukaryotic ribosomal protein eL19 family.</text>
</comment>
<evidence type="ECO:0000256" key="4">
    <source>
        <dbReference type="HAMAP-Rule" id="MF_01475"/>
    </source>
</evidence>
<dbReference type="InterPro" id="IPR023638">
    <property type="entry name" value="Ribosomal_eL19_CS"/>
</dbReference>
<evidence type="ECO:0000256" key="2">
    <source>
        <dbReference type="ARBA" id="ARBA00022980"/>
    </source>
</evidence>
<organism evidence="8 9">
    <name type="scientific">candidate division MSBL1 archaeon SCGC-AAA382M17</name>
    <dbReference type="NCBI Taxonomy" id="1698284"/>
    <lineage>
        <taxon>Archaea</taxon>
        <taxon>Methanobacteriati</taxon>
        <taxon>Methanobacteriota</taxon>
        <taxon>candidate division MSBL1</taxon>
    </lineage>
</organism>
<feature type="domain" description="Large ribosomal subunit protein eL19" evidence="7">
    <location>
        <begin position="2"/>
        <end position="145"/>
    </location>
</feature>
<feature type="region of interest" description="Disordered" evidence="6">
    <location>
        <begin position="44"/>
        <end position="95"/>
    </location>
</feature>
<evidence type="ECO:0000256" key="5">
    <source>
        <dbReference type="RuleBase" id="RU000574"/>
    </source>
</evidence>
<dbReference type="InterPro" id="IPR057259">
    <property type="entry name" value="Ribosomal_L19e"/>
</dbReference>
<dbReference type="Gene3D" id="1.10.1650.10">
    <property type="match status" value="1"/>
</dbReference>
<dbReference type="PANTHER" id="PTHR10722">
    <property type="entry name" value="60S RIBOSOMAL PROTEIN L19"/>
    <property type="match status" value="1"/>
</dbReference>
<comment type="caution">
    <text evidence="8">The sequence shown here is derived from an EMBL/GenBank/DDBJ whole genome shotgun (WGS) entry which is preliminary data.</text>
</comment>
<dbReference type="InterPro" id="IPR057260">
    <property type="entry name" value="Ribosomal_L19e_C"/>
</dbReference>
<comment type="subunit">
    <text evidence="4">Part of the 50S ribosomal subunit.</text>
</comment>
<keyword evidence="9" id="KW-1185">Reference proteome</keyword>
<evidence type="ECO:0000259" key="7">
    <source>
        <dbReference type="SMART" id="SM01416"/>
    </source>
</evidence>
<name>A0ABR5TJF6_9EURY</name>
<dbReference type="SUPFAM" id="SSF48140">
    <property type="entry name" value="Ribosomal protein L19 (L19e)"/>
    <property type="match status" value="1"/>
</dbReference>
<dbReference type="InterPro" id="IPR015972">
    <property type="entry name" value="Ribosomal_eL19_dom1"/>
</dbReference>
<evidence type="ECO:0000313" key="8">
    <source>
        <dbReference type="EMBL" id="KXB08237.1"/>
    </source>
</evidence>
<comment type="function">
    <text evidence="4">Binds to the 23S rRNA.</text>
</comment>
<dbReference type="CDD" id="cd00481">
    <property type="entry name" value="Ribosomal_L19e"/>
    <property type="match status" value="1"/>
</dbReference>
<dbReference type="Proteomes" id="UP000070633">
    <property type="component" value="Unassembled WGS sequence"/>
</dbReference>
<dbReference type="InterPro" id="IPR000196">
    <property type="entry name" value="Ribosomal_eL19_dom"/>
</dbReference>
<feature type="compositionally biased region" description="Basic residues" evidence="6">
    <location>
        <begin position="50"/>
        <end position="63"/>
    </location>
</feature>
<dbReference type="NCBIfam" id="NF006343">
    <property type="entry name" value="PRK08570.1"/>
    <property type="match status" value="1"/>
</dbReference>
<keyword evidence="4" id="KW-0694">RNA-binding</keyword>
<gene>
    <name evidence="4" type="primary">rpl19e</name>
    <name evidence="8" type="ORF">AKJ55_01290</name>
</gene>
<dbReference type="EMBL" id="LHYI01000025">
    <property type="protein sequence ID" value="KXB08237.1"/>
    <property type="molecule type" value="Genomic_DNA"/>
</dbReference>
<dbReference type="InterPro" id="IPR039547">
    <property type="entry name" value="Ribosomal_eL19"/>
</dbReference>
<dbReference type="Pfam" id="PF01280">
    <property type="entry name" value="Ribosomal_L19e"/>
    <property type="match status" value="1"/>
</dbReference>
<protein>
    <recommendedName>
        <fullName evidence="4">Large ribosomal subunit protein eL19</fullName>
    </recommendedName>
</protein>
<dbReference type="Pfam" id="PF25476">
    <property type="entry name" value="Ribosomal_L19e_C"/>
    <property type="match status" value="1"/>
</dbReference>
<dbReference type="GO" id="GO:0005840">
    <property type="term" value="C:ribosome"/>
    <property type="evidence" value="ECO:0007669"/>
    <property type="project" value="UniProtKB-KW"/>
</dbReference>
<dbReference type="Gene3D" id="1.10.1200.240">
    <property type="match status" value="1"/>
</dbReference>
<dbReference type="PROSITE" id="PS00526">
    <property type="entry name" value="RIBOSOMAL_L19E"/>
    <property type="match status" value="1"/>
</dbReference>
<keyword evidence="3 4" id="KW-0687">Ribonucleoprotein</keyword>
<sequence length="153" mass="17857">MDLKMQKRIAADVLGVGESRVWIDPDRMSEVSTAITRTDIKQLIDERAIRAKPKKSTSRGRARKREDQKRKGRQSGPGTRKGSKRGRKSEKSEWISRVRPLRRRLRELRDEGLIDSSLYRDLYRKVKGGAFRSKSHLETRLKERGILEEDQNE</sequence>
<evidence type="ECO:0000256" key="1">
    <source>
        <dbReference type="ARBA" id="ARBA00011082"/>
    </source>
</evidence>
<dbReference type="InterPro" id="IPR035970">
    <property type="entry name" value="60S_ribosomal_eL19_sf"/>
</dbReference>
<proteinExistence type="inferred from homology"/>
<keyword evidence="4" id="KW-0699">rRNA-binding</keyword>